<comment type="subcellular location">
    <subcellularLocation>
        <location evidence="1">Membrane</location>
        <topology evidence="1">Multi-pass membrane protein</topology>
    </subcellularLocation>
</comment>
<sequence length="418" mass="45845">MSTAVQPSQAKKPELTYSEGITFDRLARVFSQLFLRPSSVLYLPAFVYLFDRFQVSASSDAYPTPTFHLLVNLLFGKSAPYRAVGYLVAFGFLRNIHRALSRYARNHGEWKQDRAQWDKELVVVTGGATGIGKAAVERLSHKYKAAIAVLDMAPPTYAPAPPGAPKILYIKTDVSSKEAVADAAAQIKKTFGRHPTFLLNCAGIGAGTTILECEEAITTKIWKVNTLANYVTVQQFLPNMISRNHGHVFTVASSASYMSLPQMSQYSTSKAAALAFHEVLHGEIRSRYKANRVRASVFLPTKVATALGEGMEDHPDPFFTPTLSPVQCGEWIADAFDRGLSEHIIAPNVMAMLPWMRVVPPYVRRNIEIVGGTDTQVTDSSIQRAVSKGYGSWQEDEDSIAALEKARGGVSKVVLPSS</sequence>
<comment type="similarity">
    <text evidence="2">Belongs to the short-chain dehydrogenases/reductases (SDR) family.</text>
</comment>
<keyword evidence="5" id="KW-1133">Transmembrane helix</keyword>
<dbReference type="Gene3D" id="3.40.50.720">
    <property type="entry name" value="NAD(P)-binding Rossmann-like Domain"/>
    <property type="match status" value="1"/>
</dbReference>
<evidence type="ECO:0000256" key="2">
    <source>
        <dbReference type="ARBA" id="ARBA00006484"/>
    </source>
</evidence>
<evidence type="ECO:0000256" key="10">
    <source>
        <dbReference type="ARBA" id="ARBA00068717"/>
    </source>
</evidence>
<evidence type="ECO:0000256" key="5">
    <source>
        <dbReference type="ARBA" id="ARBA00022989"/>
    </source>
</evidence>
<evidence type="ECO:0000256" key="6">
    <source>
        <dbReference type="ARBA" id="ARBA00023002"/>
    </source>
</evidence>
<accession>A0A177TWM9</accession>
<evidence type="ECO:0000313" key="12">
    <source>
        <dbReference type="EMBL" id="KAE8260952.1"/>
    </source>
</evidence>
<comment type="function">
    <text evidence="9">Catalyzes the reduction of all-trans-retinal to all-trans-retinol in the presence of NADPH.</text>
</comment>
<evidence type="ECO:0000256" key="8">
    <source>
        <dbReference type="ARBA" id="ARBA00023136"/>
    </source>
</evidence>
<keyword evidence="8" id="KW-0472">Membrane</keyword>
<dbReference type="AlphaFoldDB" id="A0A177TWM9"/>
<evidence type="ECO:0000256" key="11">
    <source>
        <dbReference type="ARBA" id="ARBA00082544"/>
    </source>
</evidence>
<proteinExistence type="inferred from homology"/>
<organism evidence="12 13">
    <name type="scientific">Tilletia indica</name>
    <dbReference type="NCBI Taxonomy" id="43049"/>
    <lineage>
        <taxon>Eukaryota</taxon>
        <taxon>Fungi</taxon>
        <taxon>Dikarya</taxon>
        <taxon>Basidiomycota</taxon>
        <taxon>Ustilaginomycotina</taxon>
        <taxon>Exobasidiomycetes</taxon>
        <taxon>Tilletiales</taxon>
        <taxon>Tilletiaceae</taxon>
        <taxon>Tilletia</taxon>
    </lineage>
</organism>
<dbReference type="PANTHER" id="PTHR24322:SF736">
    <property type="entry name" value="RETINOL DEHYDROGENASE 10"/>
    <property type="match status" value="1"/>
</dbReference>
<dbReference type="InterPro" id="IPR020904">
    <property type="entry name" value="Sc_DH/Rdtase_CS"/>
</dbReference>
<dbReference type="InterPro" id="IPR002347">
    <property type="entry name" value="SDR_fam"/>
</dbReference>
<evidence type="ECO:0000256" key="9">
    <source>
        <dbReference type="ARBA" id="ARBA00059620"/>
    </source>
</evidence>
<evidence type="ECO:0000256" key="7">
    <source>
        <dbReference type="ARBA" id="ARBA00023098"/>
    </source>
</evidence>
<dbReference type="GO" id="GO:0016020">
    <property type="term" value="C:membrane"/>
    <property type="evidence" value="ECO:0007669"/>
    <property type="project" value="UniProtKB-SubCell"/>
</dbReference>
<dbReference type="OrthoDB" id="10253736at2759"/>
<dbReference type="GO" id="GO:0052650">
    <property type="term" value="F:all-trans-retinol dehydrogenase (NADP+) activity"/>
    <property type="evidence" value="ECO:0007669"/>
    <property type="project" value="UniProtKB-ARBA"/>
</dbReference>
<dbReference type="InterPro" id="IPR036291">
    <property type="entry name" value="NAD(P)-bd_dom_sf"/>
</dbReference>
<evidence type="ECO:0000256" key="4">
    <source>
        <dbReference type="ARBA" id="ARBA00022857"/>
    </source>
</evidence>
<gene>
    <name evidence="12" type="ORF">A4X13_0g40</name>
</gene>
<dbReference type="PRINTS" id="PR00081">
    <property type="entry name" value="GDHRDH"/>
</dbReference>
<evidence type="ECO:0000256" key="1">
    <source>
        <dbReference type="ARBA" id="ARBA00004141"/>
    </source>
</evidence>
<reference evidence="12" key="1">
    <citation type="submission" date="2016-04" db="EMBL/GenBank/DDBJ databases">
        <authorList>
            <person name="Nguyen H.D."/>
            <person name="Samba Siva P."/>
            <person name="Cullis J."/>
            <person name="Levesque C.A."/>
            <person name="Hambleton S."/>
        </authorList>
    </citation>
    <scope>NUCLEOTIDE SEQUENCE</scope>
    <source>
        <strain evidence="12">DAOMC 236416</strain>
    </source>
</reference>
<keyword evidence="4" id="KW-0521">NADP</keyword>
<keyword evidence="3" id="KW-0812">Transmembrane</keyword>
<dbReference type="PANTHER" id="PTHR24322">
    <property type="entry name" value="PKSB"/>
    <property type="match status" value="1"/>
</dbReference>
<dbReference type="PROSITE" id="PS00061">
    <property type="entry name" value="ADH_SHORT"/>
    <property type="match status" value="1"/>
</dbReference>
<protein>
    <recommendedName>
        <fullName evidence="10">Short-chain dehydrogenase/reductase 3</fullName>
    </recommendedName>
    <alternativeName>
        <fullName evidence="11">Retinal short-chain dehydrogenase/reductase 1</fullName>
    </alternativeName>
</protein>
<evidence type="ECO:0000313" key="13">
    <source>
        <dbReference type="Proteomes" id="UP000077521"/>
    </source>
</evidence>
<comment type="caution">
    <text evidence="12">The sequence shown here is derived from an EMBL/GenBank/DDBJ whole genome shotgun (WGS) entry which is preliminary data.</text>
</comment>
<keyword evidence="7" id="KW-0443">Lipid metabolism</keyword>
<dbReference type="Pfam" id="PF00106">
    <property type="entry name" value="adh_short"/>
    <property type="match status" value="1"/>
</dbReference>
<dbReference type="Proteomes" id="UP000077521">
    <property type="component" value="Unassembled WGS sequence"/>
</dbReference>
<name>A0A177TWM9_9BASI</name>
<keyword evidence="13" id="KW-1185">Reference proteome</keyword>
<keyword evidence="6" id="KW-0560">Oxidoreductase</keyword>
<reference evidence="12" key="2">
    <citation type="journal article" date="2019" name="IMA Fungus">
        <title>Genome sequencing and comparison of five Tilletia species to identify candidate genes for the detection of regulated species infecting wheat.</title>
        <authorList>
            <person name="Nguyen H.D.T."/>
            <person name="Sultana T."/>
            <person name="Kesanakurti P."/>
            <person name="Hambleton S."/>
        </authorList>
    </citation>
    <scope>NUCLEOTIDE SEQUENCE</scope>
    <source>
        <strain evidence="12">DAOMC 236416</strain>
    </source>
</reference>
<dbReference type="EMBL" id="LWDF02000001">
    <property type="protein sequence ID" value="KAE8260952.1"/>
    <property type="molecule type" value="Genomic_DNA"/>
</dbReference>
<dbReference type="FunFam" id="3.40.50.720:FF:000131">
    <property type="entry name" value="Short-chain dehydrogenase/reductase 3"/>
    <property type="match status" value="1"/>
</dbReference>
<dbReference type="SUPFAM" id="SSF51735">
    <property type="entry name" value="NAD(P)-binding Rossmann-fold domains"/>
    <property type="match status" value="1"/>
</dbReference>
<evidence type="ECO:0000256" key="3">
    <source>
        <dbReference type="ARBA" id="ARBA00022692"/>
    </source>
</evidence>